<evidence type="ECO:0000313" key="4">
    <source>
        <dbReference type="EMBL" id="EST10323.1"/>
    </source>
</evidence>
<dbReference type="PROSITE" id="PS00061">
    <property type="entry name" value="ADH_SHORT"/>
    <property type="match status" value="1"/>
</dbReference>
<protein>
    <submittedName>
        <fullName evidence="4">Short-chain dehydrogenase</fullName>
    </submittedName>
</protein>
<comment type="similarity">
    <text evidence="1 3">Belongs to the short-chain dehydrogenases/reductases (SDR) family.</text>
</comment>
<dbReference type="PATRIC" id="fig|1395513.3.peg.3542"/>
<evidence type="ECO:0000256" key="3">
    <source>
        <dbReference type="RuleBase" id="RU000363"/>
    </source>
</evidence>
<dbReference type="Proteomes" id="UP000018296">
    <property type="component" value="Unassembled WGS sequence"/>
</dbReference>
<comment type="caution">
    <text evidence="4">The sequence shown here is derived from an EMBL/GenBank/DDBJ whole genome shotgun (WGS) entry which is preliminary data.</text>
</comment>
<dbReference type="InterPro" id="IPR020904">
    <property type="entry name" value="Sc_DH/Rdtase_CS"/>
</dbReference>
<dbReference type="AlphaFoldDB" id="V6ITT1"/>
<dbReference type="EMBL" id="AWTC01000025">
    <property type="protein sequence ID" value="EST10323.1"/>
    <property type="molecule type" value="Genomic_DNA"/>
</dbReference>
<dbReference type="CDD" id="cd05233">
    <property type="entry name" value="SDR_c"/>
    <property type="match status" value="1"/>
</dbReference>
<dbReference type="PANTHER" id="PTHR42901:SF1">
    <property type="entry name" value="ALCOHOL DEHYDROGENASE"/>
    <property type="match status" value="1"/>
</dbReference>
<evidence type="ECO:0000313" key="5">
    <source>
        <dbReference type="Proteomes" id="UP000018296"/>
    </source>
</evidence>
<sequence>MNLLNNSENYTLVTGASSGIGKAITKEFAERGHNLVLVARNKKVLEELANQWSTYYKINVLVVSINLQEENAAKSIYEWCQTHNIKVDALINNAGIGLFGAFEKLSIDEQIKMIALNVNSLVRLAYYFVPDLKKHKKGYILNVASIAAFYPLPYYSVYGATKAFVLSFTEALRHELRHSTITVSCLCPGDTNTNFFNNAGNTNKKRSLMSPKSVAKVAIDSLFDNQSVIFPGNMKLVSKVPRFILKKIIARRVSKYKL</sequence>
<dbReference type="PRINTS" id="PR00081">
    <property type="entry name" value="GDHRDH"/>
</dbReference>
<dbReference type="OrthoDB" id="9808814at2"/>
<reference evidence="4 5" key="1">
    <citation type="journal article" date="2013" name="Genome Announc.">
        <title>Genome Sequence of Sporolactobacillus laevolacticus DSM442, an Efficient Polymer-Grade D-Lactate Producer from Agricultural Waste Cottonseed as a Nitrogen Source.</title>
        <authorList>
            <person name="Wang H."/>
            <person name="Wang L."/>
            <person name="Ju J."/>
            <person name="Yu B."/>
            <person name="Ma Y."/>
        </authorList>
    </citation>
    <scope>NUCLEOTIDE SEQUENCE [LARGE SCALE GENOMIC DNA]</scope>
    <source>
        <strain evidence="4 5">DSM 442</strain>
    </source>
</reference>
<evidence type="ECO:0000256" key="2">
    <source>
        <dbReference type="ARBA" id="ARBA00023002"/>
    </source>
</evidence>
<accession>V6ITT1</accession>
<dbReference type="SUPFAM" id="SSF51735">
    <property type="entry name" value="NAD(P)-binding Rossmann-fold domains"/>
    <property type="match status" value="1"/>
</dbReference>
<organism evidence="4 5">
    <name type="scientific">Sporolactobacillus laevolacticus DSM 442</name>
    <dbReference type="NCBI Taxonomy" id="1395513"/>
    <lineage>
        <taxon>Bacteria</taxon>
        <taxon>Bacillati</taxon>
        <taxon>Bacillota</taxon>
        <taxon>Bacilli</taxon>
        <taxon>Bacillales</taxon>
        <taxon>Sporolactobacillaceae</taxon>
        <taxon>Sporolactobacillus</taxon>
    </lineage>
</organism>
<dbReference type="PANTHER" id="PTHR42901">
    <property type="entry name" value="ALCOHOL DEHYDROGENASE"/>
    <property type="match status" value="1"/>
</dbReference>
<dbReference type="PIRSF" id="PIRSF000126">
    <property type="entry name" value="11-beta-HSD1"/>
    <property type="match status" value="1"/>
</dbReference>
<keyword evidence="2" id="KW-0560">Oxidoreductase</keyword>
<proteinExistence type="inferred from homology"/>
<dbReference type="Pfam" id="PF00106">
    <property type="entry name" value="adh_short"/>
    <property type="match status" value="1"/>
</dbReference>
<dbReference type="STRING" id="1395513.P343_17460"/>
<name>V6ITT1_9BACL</name>
<dbReference type="InterPro" id="IPR036291">
    <property type="entry name" value="NAD(P)-bd_dom_sf"/>
</dbReference>
<dbReference type="PRINTS" id="PR00080">
    <property type="entry name" value="SDRFAMILY"/>
</dbReference>
<dbReference type="InterPro" id="IPR002347">
    <property type="entry name" value="SDR_fam"/>
</dbReference>
<dbReference type="RefSeq" id="WP_023511680.1">
    <property type="nucleotide sequence ID" value="NZ_AWTC01000025.1"/>
</dbReference>
<dbReference type="eggNOG" id="COG0300">
    <property type="taxonomic scope" value="Bacteria"/>
</dbReference>
<gene>
    <name evidence="4" type="ORF">P343_17460</name>
</gene>
<evidence type="ECO:0000256" key="1">
    <source>
        <dbReference type="ARBA" id="ARBA00006484"/>
    </source>
</evidence>
<dbReference type="Gene3D" id="3.40.50.720">
    <property type="entry name" value="NAD(P)-binding Rossmann-like Domain"/>
    <property type="match status" value="1"/>
</dbReference>
<keyword evidence="5" id="KW-1185">Reference proteome</keyword>
<dbReference type="GO" id="GO:0016491">
    <property type="term" value="F:oxidoreductase activity"/>
    <property type="evidence" value="ECO:0007669"/>
    <property type="project" value="UniProtKB-KW"/>
</dbReference>